<name>A0AAE0LRV1_9PEZI</name>
<evidence type="ECO:0000313" key="3">
    <source>
        <dbReference type="Proteomes" id="UP001278766"/>
    </source>
</evidence>
<feature type="region of interest" description="Disordered" evidence="1">
    <location>
        <begin position="228"/>
        <end position="351"/>
    </location>
</feature>
<feature type="compositionally biased region" description="Acidic residues" evidence="1">
    <location>
        <begin position="339"/>
        <end position="351"/>
    </location>
</feature>
<accession>A0AAE0LRV1</accession>
<feature type="region of interest" description="Disordered" evidence="1">
    <location>
        <begin position="1"/>
        <end position="129"/>
    </location>
</feature>
<dbReference type="Proteomes" id="UP001278766">
    <property type="component" value="Unassembled WGS sequence"/>
</dbReference>
<dbReference type="RefSeq" id="XP_062658687.1">
    <property type="nucleotide sequence ID" value="XM_062802285.1"/>
</dbReference>
<dbReference type="EMBL" id="JAUEPN010000004">
    <property type="protein sequence ID" value="KAK3295173.1"/>
    <property type="molecule type" value="Genomic_DNA"/>
</dbReference>
<proteinExistence type="predicted"/>
<reference evidence="2" key="2">
    <citation type="submission" date="2023-06" db="EMBL/GenBank/DDBJ databases">
        <authorList>
            <consortium name="Lawrence Berkeley National Laboratory"/>
            <person name="Haridas S."/>
            <person name="Hensen N."/>
            <person name="Bonometti L."/>
            <person name="Westerberg I."/>
            <person name="Brannstrom I.O."/>
            <person name="Guillou S."/>
            <person name="Cros-Aarteil S."/>
            <person name="Calhoun S."/>
            <person name="Kuo A."/>
            <person name="Mondo S."/>
            <person name="Pangilinan J."/>
            <person name="Riley R."/>
            <person name="Labutti K."/>
            <person name="Andreopoulos B."/>
            <person name="Lipzen A."/>
            <person name="Chen C."/>
            <person name="Yanf M."/>
            <person name="Daum C."/>
            <person name="Ng V."/>
            <person name="Clum A."/>
            <person name="Steindorff A."/>
            <person name="Ohm R."/>
            <person name="Martin F."/>
            <person name="Silar P."/>
            <person name="Natvig D."/>
            <person name="Lalanne C."/>
            <person name="Gautier V."/>
            <person name="Ament-Velasquez S.L."/>
            <person name="Kruys A."/>
            <person name="Hutchinson M.I."/>
            <person name="Powell A.J."/>
            <person name="Barry K."/>
            <person name="Miller A.N."/>
            <person name="Grigoriev I.V."/>
            <person name="Debuchy R."/>
            <person name="Gladieux P."/>
            <person name="Thoren M.H."/>
            <person name="Johannesson H."/>
        </authorList>
    </citation>
    <scope>NUCLEOTIDE SEQUENCE</scope>
    <source>
        <strain evidence="2">CBS 168.71</strain>
    </source>
</reference>
<sequence>MTGNYSDARTDDFGGSGGRGGGDRGGGGGGRGGGYFGGRGSGGGRGGGYFGGRGGGNFGGRGGGGGRRSGGTRGGGARNFGVGGGRHPGQGDNRPPKRRYDEDEDDEEPGNGQFKRARPNAANSGSGLFGNELQLAAQASRNREIAPQVLPRLAPGAVAFTSDGPVDARNPNRDFSTSFEIADGVSAHAARGHPTSVIHAMAEAARPNAHNPSVSSFGIFVQSIIPEEESRRGTRRHLAPNRGQTRGRGGRRPVPEPRRIEGREGDTVMADSAGDNGADAAGEGGNAAGDKKGNKPKVVLSEAVARSMAAAAAMDVDKEKDAGTGSASGAANIQAGVREEEDLIDYSDDEM</sequence>
<evidence type="ECO:0000256" key="1">
    <source>
        <dbReference type="SAM" id="MobiDB-lite"/>
    </source>
</evidence>
<evidence type="ECO:0000313" key="2">
    <source>
        <dbReference type="EMBL" id="KAK3295173.1"/>
    </source>
</evidence>
<feature type="compositionally biased region" description="Gly residues" evidence="1">
    <location>
        <begin position="14"/>
        <end position="88"/>
    </location>
</feature>
<reference evidence="2" key="1">
    <citation type="journal article" date="2023" name="Mol. Phylogenet. Evol.">
        <title>Genome-scale phylogeny and comparative genomics of the fungal order Sordariales.</title>
        <authorList>
            <person name="Hensen N."/>
            <person name="Bonometti L."/>
            <person name="Westerberg I."/>
            <person name="Brannstrom I.O."/>
            <person name="Guillou S."/>
            <person name="Cros-Aarteil S."/>
            <person name="Calhoun S."/>
            <person name="Haridas S."/>
            <person name="Kuo A."/>
            <person name="Mondo S."/>
            <person name="Pangilinan J."/>
            <person name="Riley R."/>
            <person name="LaButti K."/>
            <person name="Andreopoulos B."/>
            <person name="Lipzen A."/>
            <person name="Chen C."/>
            <person name="Yan M."/>
            <person name="Daum C."/>
            <person name="Ng V."/>
            <person name="Clum A."/>
            <person name="Steindorff A."/>
            <person name="Ohm R.A."/>
            <person name="Martin F."/>
            <person name="Silar P."/>
            <person name="Natvig D.O."/>
            <person name="Lalanne C."/>
            <person name="Gautier V."/>
            <person name="Ament-Velasquez S.L."/>
            <person name="Kruys A."/>
            <person name="Hutchinson M.I."/>
            <person name="Powell A.J."/>
            <person name="Barry K."/>
            <person name="Miller A.N."/>
            <person name="Grigoriev I.V."/>
            <person name="Debuchy R."/>
            <person name="Gladieux P."/>
            <person name="Hiltunen Thoren M."/>
            <person name="Johannesson H."/>
        </authorList>
    </citation>
    <scope>NUCLEOTIDE SEQUENCE</scope>
    <source>
        <strain evidence="2">CBS 168.71</strain>
    </source>
</reference>
<organism evidence="2 3">
    <name type="scientific">Chaetomium fimeti</name>
    <dbReference type="NCBI Taxonomy" id="1854472"/>
    <lineage>
        <taxon>Eukaryota</taxon>
        <taxon>Fungi</taxon>
        <taxon>Dikarya</taxon>
        <taxon>Ascomycota</taxon>
        <taxon>Pezizomycotina</taxon>
        <taxon>Sordariomycetes</taxon>
        <taxon>Sordariomycetidae</taxon>
        <taxon>Sordariales</taxon>
        <taxon>Chaetomiaceae</taxon>
        <taxon>Chaetomium</taxon>
    </lineage>
</organism>
<dbReference type="AlphaFoldDB" id="A0AAE0LRV1"/>
<feature type="compositionally biased region" description="Low complexity" evidence="1">
    <location>
        <begin position="270"/>
        <end position="281"/>
    </location>
</feature>
<comment type="caution">
    <text evidence="2">The sequence shown here is derived from an EMBL/GenBank/DDBJ whole genome shotgun (WGS) entry which is preliminary data.</text>
</comment>
<keyword evidence="3" id="KW-1185">Reference proteome</keyword>
<feature type="compositionally biased region" description="Basic and acidic residues" evidence="1">
    <location>
        <begin position="253"/>
        <end position="266"/>
    </location>
</feature>
<gene>
    <name evidence="2" type="ORF">B0H64DRAFT_373435</name>
</gene>
<dbReference type="GeneID" id="87839233"/>
<feature type="compositionally biased region" description="Low complexity" evidence="1">
    <location>
        <begin position="301"/>
        <end position="314"/>
    </location>
</feature>
<protein>
    <submittedName>
        <fullName evidence="2">Uncharacterized protein</fullName>
    </submittedName>
</protein>